<feature type="domain" description="Glutaredoxin" evidence="1">
    <location>
        <begin position="5"/>
        <end position="58"/>
    </location>
</feature>
<name>A0A544T9R5_9BACI</name>
<dbReference type="Pfam" id="PF00462">
    <property type="entry name" value="Glutaredoxin"/>
    <property type="match status" value="1"/>
</dbReference>
<protein>
    <submittedName>
        <fullName evidence="2">Glutaredoxin family protein</fullName>
    </submittedName>
</protein>
<accession>A0A544T9R5</accession>
<dbReference type="RefSeq" id="WP_142607467.1">
    <property type="nucleotide sequence ID" value="NZ_VDGG01000020.1"/>
</dbReference>
<dbReference type="PANTHER" id="PTHR34386:SF1">
    <property type="entry name" value="GLUTAREDOXIN-LIKE PROTEIN NRDH"/>
    <property type="match status" value="1"/>
</dbReference>
<gene>
    <name evidence="2" type="ORF">FG383_11140</name>
</gene>
<dbReference type="InterPro" id="IPR036249">
    <property type="entry name" value="Thioredoxin-like_sf"/>
</dbReference>
<evidence type="ECO:0000259" key="1">
    <source>
        <dbReference type="Pfam" id="PF00462"/>
    </source>
</evidence>
<dbReference type="PANTHER" id="PTHR34386">
    <property type="entry name" value="GLUTAREDOXIN"/>
    <property type="match status" value="1"/>
</dbReference>
<comment type="caution">
    <text evidence="2">The sequence shown here is derived from an EMBL/GenBank/DDBJ whole genome shotgun (WGS) entry which is preliminary data.</text>
</comment>
<organism evidence="2 3">
    <name type="scientific">Psychrobacillus soli</name>
    <dbReference type="NCBI Taxonomy" id="1543965"/>
    <lineage>
        <taxon>Bacteria</taxon>
        <taxon>Bacillati</taxon>
        <taxon>Bacillota</taxon>
        <taxon>Bacilli</taxon>
        <taxon>Bacillales</taxon>
        <taxon>Bacillaceae</taxon>
        <taxon>Psychrobacillus</taxon>
    </lineage>
</organism>
<dbReference type="AlphaFoldDB" id="A0A544T9R5"/>
<dbReference type="InterPro" id="IPR051548">
    <property type="entry name" value="Grx-like_ET"/>
</dbReference>
<dbReference type="EMBL" id="VDGG01000020">
    <property type="protein sequence ID" value="TQR14200.1"/>
    <property type="molecule type" value="Genomic_DNA"/>
</dbReference>
<sequence>MKYDVTVYTTTLCPVCRMVKDFLNDSDIPFKEVNVDIHPIAMIKLIGKTRRFTVPQTNMYGEWISGFDPVRMLTAINVKSKI</sequence>
<dbReference type="CDD" id="cd02976">
    <property type="entry name" value="NrdH"/>
    <property type="match status" value="1"/>
</dbReference>
<dbReference type="SUPFAM" id="SSF52833">
    <property type="entry name" value="Thioredoxin-like"/>
    <property type="match status" value="1"/>
</dbReference>
<dbReference type="OrthoDB" id="9795531at2"/>
<dbReference type="GO" id="GO:0045454">
    <property type="term" value="P:cell redox homeostasis"/>
    <property type="evidence" value="ECO:0007669"/>
    <property type="project" value="TreeGrafter"/>
</dbReference>
<keyword evidence="3" id="KW-1185">Reference proteome</keyword>
<proteinExistence type="predicted"/>
<evidence type="ECO:0000313" key="3">
    <source>
        <dbReference type="Proteomes" id="UP000318937"/>
    </source>
</evidence>
<dbReference type="PROSITE" id="PS51354">
    <property type="entry name" value="GLUTAREDOXIN_2"/>
    <property type="match status" value="1"/>
</dbReference>
<dbReference type="Gene3D" id="3.40.30.10">
    <property type="entry name" value="Glutaredoxin"/>
    <property type="match status" value="1"/>
</dbReference>
<evidence type="ECO:0000313" key="2">
    <source>
        <dbReference type="EMBL" id="TQR14200.1"/>
    </source>
</evidence>
<dbReference type="Proteomes" id="UP000318937">
    <property type="component" value="Unassembled WGS sequence"/>
</dbReference>
<dbReference type="InterPro" id="IPR002109">
    <property type="entry name" value="Glutaredoxin"/>
</dbReference>
<dbReference type="GO" id="GO:0009055">
    <property type="term" value="F:electron transfer activity"/>
    <property type="evidence" value="ECO:0007669"/>
    <property type="project" value="TreeGrafter"/>
</dbReference>
<reference evidence="2 3" key="1">
    <citation type="submission" date="2019-05" db="EMBL/GenBank/DDBJ databases">
        <title>Psychrobacillus vulpis sp. nov., a new species isolated from feces of a red fox that inhabits in The Tablas de Daimiel Natural Park, Albacete, Spain.</title>
        <authorList>
            <person name="Rodriguez M."/>
            <person name="Reina J.C."/>
            <person name="Bejar V."/>
            <person name="Llamas I."/>
        </authorList>
    </citation>
    <scope>NUCLEOTIDE SEQUENCE [LARGE SCALE GENOMIC DNA]</scope>
    <source>
        <strain evidence="2 3">NHI-2</strain>
    </source>
</reference>